<dbReference type="EMBL" id="NDHI03003391">
    <property type="protein sequence ID" value="PNJ68247.1"/>
    <property type="molecule type" value="Genomic_DNA"/>
</dbReference>
<name>A0A2J8WEQ9_PONAB</name>
<sequence>MKGGNADYGCEFLRLLKVVLLCRQLAEREVGQ</sequence>
<gene>
    <name evidence="1" type="ORF">CR201_G0010897</name>
</gene>
<dbReference type="AlphaFoldDB" id="A0A2J8WEQ9"/>
<protein>
    <submittedName>
        <fullName evidence="1">KBTBD4 isoform 3</fullName>
    </submittedName>
</protein>
<reference evidence="1" key="1">
    <citation type="submission" date="2017-12" db="EMBL/GenBank/DDBJ databases">
        <title>High-resolution comparative analysis of great ape genomes.</title>
        <authorList>
            <person name="Pollen A."/>
            <person name="Hastie A."/>
            <person name="Hormozdiari F."/>
            <person name="Dougherty M."/>
            <person name="Liu R."/>
            <person name="Chaisson M."/>
            <person name="Hoppe E."/>
            <person name="Hill C."/>
            <person name="Pang A."/>
            <person name="Hillier L."/>
            <person name="Baker C."/>
            <person name="Armstrong J."/>
            <person name="Shendure J."/>
            <person name="Paten B."/>
            <person name="Wilson R."/>
            <person name="Chao H."/>
            <person name="Schneider V."/>
            <person name="Ventura M."/>
            <person name="Kronenberg Z."/>
            <person name="Murali S."/>
            <person name="Gordon D."/>
            <person name="Cantsilieris S."/>
            <person name="Munson K."/>
            <person name="Nelson B."/>
            <person name="Raja A."/>
            <person name="Underwood J."/>
            <person name="Diekhans M."/>
            <person name="Fiddes I."/>
            <person name="Haussler D."/>
            <person name="Eichler E."/>
        </authorList>
    </citation>
    <scope>NUCLEOTIDE SEQUENCE [LARGE SCALE GENOMIC DNA]</scope>
    <source>
        <strain evidence="1">Susie</strain>
    </source>
</reference>
<organism evidence="1">
    <name type="scientific">Pongo abelii</name>
    <name type="common">Sumatran orangutan</name>
    <name type="synonym">Pongo pygmaeus abelii</name>
    <dbReference type="NCBI Taxonomy" id="9601"/>
    <lineage>
        <taxon>Eukaryota</taxon>
        <taxon>Metazoa</taxon>
        <taxon>Chordata</taxon>
        <taxon>Craniata</taxon>
        <taxon>Vertebrata</taxon>
        <taxon>Euteleostomi</taxon>
        <taxon>Mammalia</taxon>
        <taxon>Eutheria</taxon>
        <taxon>Euarchontoglires</taxon>
        <taxon>Primates</taxon>
        <taxon>Haplorrhini</taxon>
        <taxon>Catarrhini</taxon>
        <taxon>Hominidae</taxon>
        <taxon>Pongo</taxon>
    </lineage>
</organism>
<evidence type="ECO:0000313" key="1">
    <source>
        <dbReference type="EMBL" id="PNJ68247.1"/>
    </source>
</evidence>
<proteinExistence type="predicted"/>
<comment type="caution">
    <text evidence="1">The sequence shown here is derived from an EMBL/GenBank/DDBJ whole genome shotgun (WGS) entry which is preliminary data.</text>
</comment>
<accession>A0A2J8WEQ9</accession>
<feature type="non-terminal residue" evidence="1">
    <location>
        <position position="32"/>
    </location>
</feature>